<dbReference type="InterPro" id="IPR036737">
    <property type="entry name" value="OmpA-like_sf"/>
</dbReference>
<dbReference type="InterPro" id="IPR006665">
    <property type="entry name" value="OmpA-like"/>
</dbReference>
<dbReference type="PROSITE" id="PS51123">
    <property type="entry name" value="OMPA_2"/>
    <property type="match status" value="1"/>
</dbReference>
<feature type="domain" description="OmpA-like" evidence="3">
    <location>
        <begin position="412"/>
        <end position="534"/>
    </location>
</feature>
<sequence length="536" mass="59878">MNNASKLAILLFTVCAVIAGAWFAIKPFFKKHQEEEARKKAEQFEREISDAKVNSTLKIAGDGYLGYFFASSIQTKKEAVRQGLGIEWIDDGAAVSERVDKLAKGEYDIIAIPAAEYLIHGRRNNFPGVITVAIARSNGGDGIVALKDALPNGDVADLNDASLKWVYTGESPSQFLVDITVKDLDFFNLKAADEAAGGKRADWRVPVGSSEEVYERSMNAKGDVFVMWEPDISRALAKNPNLEYVWGSDKFAGYIVDYFVVNKRTLAQREDDVLRYFKAYFRAFDHYRRNAEERVTDMARWADIDRDAVKKIVDENKIDWLDLHDNCLQQFGVETSGNAITAKEGVIDTILSCADVLADTGRLGASEVRDPYRLINKRVLEALKNTAPRALGQNGSGEIDFEPLSDTQWDRLKEVAKLQVRPIRFRNGTEFEVGAAEEIDKVAKLLDVNYPNYRVVIRGHTGGSDSEENRKLSALRAEVVMKRLVLVHGFDEDRLRIEGAGSSEPPPVRPGENPRSRAYRGRVPRVEAILLERGGL</sequence>
<organism evidence="4 5">
    <name type="scientific">Haloferula helveola</name>
    <dbReference type="NCBI Taxonomy" id="490095"/>
    <lineage>
        <taxon>Bacteria</taxon>
        <taxon>Pseudomonadati</taxon>
        <taxon>Verrucomicrobiota</taxon>
        <taxon>Verrucomicrobiia</taxon>
        <taxon>Verrucomicrobiales</taxon>
        <taxon>Verrucomicrobiaceae</taxon>
        <taxon>Haloferula</taxon>
    </lineage>
</organism>
<accession>A0ABM7RGK3</accession>
<dbReference type="RefSeq" id="WP_338684642.1">
    <property type="nucleotide sequence ID" value="NZ_AP024702.1"/>
</dbReference>
<name>A0ABM7RGK3_9BACT</name>
<protein>
    <recommendedName>
        <fullName evidence="3">OmpA-like domain-containing protein</fullName>
    </recommendedName>
</protein>
<proteinExistence type="predicted"/>
<dbReference type="Proteomes" id="UP001374893">
    <property type="component" value="Chromosome"/>
</dbReference>
<dbReference type="SUPFAM" id="SSF103088">
    <property type="entry name" value="OmpA-like"/>
    <property type="match status" value="1"/>
</dbReference>
<evidence type="ECO:0000313" key="5">
    <source>
        <dbReference type="Proteomes" id="UP001374893"/>
    </source>
</evidence>
<dbReference type="CDD" id="cd07185">
    <property type="entry name" value="OmpA_C-like"/>
    <property type="match status" value="1"/>
</dbReference>
<evidence type="ECO:0000256" key="2">
    <source>
        <dbReference type="SAM" id="MobiDB-lite"/>
    </source>
</evidence>
<dbReference type="Gene3D" id="3.30.1330.60">
    <property type="entry name" value="OmpA-like domain"/>
    <property type="match status" value="1"/>
</dbReference>
<feature type="region of interest" description="Disordered" evidence="2">
    <location>
        <begin position="497"/>
        <end position="519"/>
    </location>
</feature>
<dbReference type="Gene3D" id="3.40.190.10">
    <property type="entry name" value="Periplasmic binding protein-like II"/>
    <property type="match status" value="1"/>
</dbReference>
<dbReference type="PANTHER" id="PTHR30024">
    <property type="entry name" value="ALIPHATIC SULFONATES-BINDING PROTEIN-RELATED"/>
    <property type="match status" value="1"/>
</dbReference>
<evidence type="ECO:0000313" key="4">
    <source>
        <dbReference type="EMBL" id="BCX48425.1"/>
    </source>
</evidence>
<dbReference type="EMBL" id="AP024702">
    <property type="protein sequence ID" value="BCX48425.1"/>
    <property type="molecule type" value="Genomic_DNA"/>
</dbReference>
<evidence type="ECO:0000256" key="1">
    <source>
        <dbReference type="PROSITE-ProRule" id="PRU00473"/>
    </source>
</evidence>
<dbReference type="Pfam" id="PF00691">
    <property type="entry name" value="OmpA"/>
    <property type="match status" value="1"/>
</dbReference>
<evidence type="ECO:0000259" key="3">
    <source>
        <dbReference type="PROSITE" id="PS51123"/>
    </source>
</evidence>
<dbReference type="PANTHER" id="PTHR30024:SF42">
    <property type="entry name" value="ALIPHATIC SULFONATES-BINDING PROTEIN-RELATED"/>
    <property type="match status" value="1"/>
</dbReference>
<dbReference type="SUPFAM" id="SSF53850">
    <property type="entry name" value="Periplasmic binding protein-like II"/>
    <property type="match status" value="1"/>
</dbReference>
<reference evidence="4 5" key="1">
    <citation type="submission" date="2021-06" db="EMBL/GenBank/DDBJ databases">
        <title>Complete genome of Haloferula helveola possessing various polysaccharide degrading enzymes.</title>
        <authorList>
            <person name="Takami H."/>
            <person name="Huang C."/>
            <person name="Hamasaki K."/>
        </authorList>
    </citation>
    <scope>NUCLEOTIDE SEQUENCE [LARGE SCALE GENOMIC DNA]</scope>
    <source>
        <strain evidence="4 5">CN-1</strain>
    </source>
</reference>
<keyword evidence="1" id="KW-0472">Membrane</keyword>
<gene>
    <name evidence="4" type="ORF">HAHE_23330</name>
</gene>
<keyword evidence="5" id="KW-1185">Reference proteome</keyword>